<protein>
    <submittedName>
        <fullName evidence="7">Uncharacterized protein</fullName>
    </submittedName>
</protein>
<feature type="domain" description="SAM" evidence="5">
    <location>
        <begin position="530"/>
        <end position="593"/>
    </location>
</feature>
<evidence type="ECO:0000256" key="1">
    <source>
        <dbReference type="PROSITE-ProRule" id="PRU00191"/>
    </source>
</evidence>
<dbReference type="Proteomes" id="UP000007799">
    <property type="component" value="Unassembled WGS sequence"/>
</dbReference>
<feature type="domain" description="PDZ" evidence="6">
    <location>
        <begin position="750"/>
        <end position="834"/>
    </location>
</feature>
<dbReference type="InterPro" id="IPR013761">
    <property type="entry name" value="SAM/pointed_sf"/>
</dbReference>
<dbReference type="GO" id="GO:0009898">
    <property type="term" value="C:cytoplasmic side of plasma membrane"/>
    <property type="evidence" value="ECO:0007669"/>
    <property type="project" value="TreeGrafter"/>
</dbReference>
<feature type="domain" description="SAM" evidence="5">
    <location>
        <begin position="1552"/>
        <end position="1605"/>
    </location>
</feature>
<feature type="region of interest" description="Disordered" evidence="3">
    <location>
        <begin position="2568"/>
        <end position="2624"/>
    </location>
</feature>
<name>F2UEY5_SALR5</name>
<dbReference type="InterPro" id="IPR001478">
    <property type="entry name" value="PDZ"/>
</dbReference>
<dbReference type="SUPFAM" id="SSF50156">
    <property type="entry name" value="PDZ domain-like"/>
    <property type="match status" value="1"/>
</dbReference>
<evidence type="ECO:0000256" key="2">
    <source>
        <dbReference type="SAM" id="Coils"/>
    </source>
</evidence>
<dbReference type="SMART" id="SM00228">
    <property type="entry name" value="PDZ"/>
    <property type="match status" value="1"/>
</dbReference>
<dbReference type="InterPro" id="IPR052268">
    <property type="entry name" value="SAM_domain-containing_protein"/>
</dbReference>
<dbReference type="InParanoid" id="F2UEY5"/>
<evidence type="ECO:0000256" key="3">
    <source>
        <dbReference type="SAM" id="MobiDB-lite"/>
    </source>
</evidence>
<sequence>MMLSATSTRWTGSGRLSHRMDTRSRLNLSGIDDATKTAPWYLGEAVHRQAVIALNGLHTGAFVVRASHSIPGAHILSFIDNNGQIRNEVIKLGSRGLRLKRSKVAFPFMSELIAFYSDEANHSVSTLPCVLKPAAISSARKDAALATSDVDDDDFGHAAMPGKLPTPTSQQQQQQQQQASLLQEYGESDDLQAFLSHEQSKRLPHPQQQQQQQHLKAGHGRGRGGGGGDVSGRRTPSAPHAGTAIRSDDGKVLYVFDVIAPVRRATEPELASSKGKWPTPPHLKKAATSTSFAHMTSLDLIEDDDERRALDALRSRPTRAVPSLTHQHWIDDNITNWVFDEPIAEWTARDVQEWLHSIDCKEASRAFKRRGIDGQAFSTMTPHDIQALGISRDQSEEIYNHMQALIVQPDLLASQFSVPGELSRTSSRSSVAPARGSKRAPAAPVVTWDKFAVRMWLLYDAGYDNHLASIFLRMDIDGPALLAMTDSSLRDLGIEHANDRAAILDSIAELAMRDQMRVYSASRPANIRKWSSSHVAAFLEEKGFGAYVPAFREQHVMGAALAAMNHDALAALGVTEPAKRDRLLALVQLQLQKSSSGGAFPFYDQADAGMVSDRPVPEWSAADVERWLKQNNLQSVASSFTANDIDGQTLLQMSRDDMRRMGVRKENDLLRLAEKIEQLRAELRVLADRPGRMTAEEQDSLAQYVADVVASRLQLSRSGDGDGDGDGRAFGAHAYDDSDDDDDIFWEPETVVLVKDPDEPGFGFRIGGGPGHDGRDQPTIINITQHSPADGRLKVGDVLMAANGRSLEDGDVSDVKRLISRARDQLTLQVLRPSRLPRRVRHLQRSSSRGSRYSDMTAATTRTATTHKATPVPSASQSRARVFTATGSGSGVFLDRHDDDDASEGDFRFHQRSAATSAGDDGMGGGDMDGVGERGQADLVSSFYRTAAALQGTAYGADEMVLDEAAEFGAASDTMNGYADGADGAGVGAGAGSLRHQLTEDGEEAVDVAEYTLANDTSGSAPRPAVGLRSVTHQFNPTRTPAHARAGTLLSNRSSTVGDAAFASSAAAHTYAAVDETPEFVRRRSTLRRTGNLNVGEAGEPATPDMESLVRRTDSLLTQQSSFDRSQRPRVRPNHLATPDKGLSLDVTLSPMSHANPLSWSVSKVSAFFQSENCPEVAKKCKKNKIAGASLLRTNPQDIVSMWEVADTAEAERAAQQVAALQEAFPCPLAARWSVADVGDWLDHNALGQLKRPFAKKKIDGVSLCLLRQGQLESLNVPPNLRHPLMSALAAVQHRTEPEETEAAQWSPPEVIDCLAHHNLYSPIPALQKKKMTGSQLLELTQASLYNMGVRNTDVQTALLHIVGRLREKQALSTHATPLLQPNKRGPAFWDSGSGLQEWSTRAVCDWLAYNGLGEHCRRFHDADVDGEQLAAITQQRLESLGVGPDMSGRVLDLVDIASARQAAASPTTVPRGMWTWSPEEVQMWLSSIGMGRHASAFADNGVDGAALVFATEADLIRHGVTEAGERRAVLDGVEAELVKNSYPLIFAATHWDQQQVESWLKRHEHDNLLLTMRHQGVDGDVLLHLKAVDLVKMGIPASAHDKLLTNIDHLRRVLMGVSPRPELPQEWSSITVAEWLADHNLGEFSQLCRDLHIGGHLFTRMTREDLNHLGVTSQEQQPAFFKAKASLRKNRRLSHTVSAGTDLTTPVKDTDNSKAADWTLTDVSKWLTRIRLGKYRALFQSHSISGPALLRLTPDDLDRMNIHDASHRSQLLTHVARLRRGALPAFDEEEEGEEGAQADASDATATSTTTTASTAAREHQRRGGSMSSTKSGVPGDDGVERAWFQPDVPAGRATLRLTSARLPNGSFLVHMASQPGSAYGLTVVSNGRVTQSSIVERDGRFALESAAEEFTSLDDLVAFYSNPPQLATSPLPYPLVPRGSDTRRRPISWQQRSVKRQERPTWDRRFVGGGCSPAQAQQQLAGQADGHFLVAMKEDGGDTPVLYVAYQGAVLSFEIHEAESETDGTIGYALEAQPDVVHRTMTELVGALRQQRGPLPVELHGSDVSDDIKHTITERKRAEEPWCWWQIDTPKAQAEALLSNKQTGAFVIYRHATEPSSFVLAYKVGNSVHRERIYHTPKTDLFNPGFHLAKAQHKVLSSLHRLVEHYTHSSGDLLCRLRVSIAPDTSLSVKPQSRASTRRAPRTLSWLHLQANVNPSDILGSRGRGAFIVTPSPKEGVAFQLAYKKDQAIVTRDIMAKSNGIFGGFFLSAAPKALFPTLQDLVIHHQDASHSLDCTLNVRQMCLLARPHTLAAADQHTGAAWAWCQVGVPRSEALKELKGKAAGAFVVYGLCDGDDGVHLTFGTADGDKLETVDVEVAPNGKCSLPVFDGVEGENLEHMLVTLLQHETHGAKFLWPTQPPTSRLRSPRIVRAPPTKEKPWNWWQLDADPEQALQELRLRRDGAFVIRRHPSGGALRFLLSYKFHDRIIDEEIIRTPASNMFSQGFMLGSAQQHVYPTLHALVNACTRPGQQLKCPLRVSIQPDPDLQPPAVTPTMRQKGRTYERLQAAVEGGQEATRKWRAHEQPPKDEGDGGDEGGKQGEDMSATADVAGKTPGTDQFEVFEA</sequence>
<feature type="region of interest" description="Disordered" evidence="3">
    <location>
        <begin position="716"/>
        <end position="735"/>
    </location>
</feature>
<proteinExistence type="predicted"/>
<feature type="region of interest" description="Disordered" evidence="3">
    <location>
        <begin position="270"/>
        <end position="289"/>
    </location>
</feature>
<feature type="region of interest" description="Disordered" evidence="3">
    <location>
        <begin position="1786"/>
        <end position="1843"/>
    </location>
</feature>
<dbReference type="Gene3D" id="2.30.42.10">
    <property type="match status" value="1"/>
</dbReference>
<dbReference type="GO" id="GO:0007169">
    <property type="term" value="P:cell surface receptor protein tyrosine kinase signaling pathway"/>
    <property type="evidence" value="ECO:0007669"/>
    <property type="project" value="TreeGrafter"/>
</dbReference>
<dbReference type="Gene3D" id="3.30.505.10">
    <property type="entry name" value="SH2 domain"/>
    <property type="match status" value="6"/>
</dbReference>
<feature type="domain" description="SH2" evidence="4">
    <location>
        <begin position="1844"/>
        <end position="1936"/>
    </location>
</feature>
<dbReference type="InterPro" id="IPR001660">
    <property type="entry name" value="SAM"/>
</dbReference>
<dbReference type="InterPro" id="IPR036034">
    <property type="entry name" value="PDZ_sf"/>
</dbReference>
<feature type="domain" description="SAM" evidence="5">
    <location>
        <begin position="1399"/>
        <end position="1443"/>
    </location>
</feature>
<dbReference type="Pfam" id="PF00017">
    <property type="entry name" value="SH2"/>
    <property type="match status" value="3"/>
</dbReference>
<keyword evidence="8" id="KW-1185">Reference proteome</keyword>
<dbReference type="Pfam" id="PF00536">
    <property type="entry name" value="SAM_1"/>
    <property type="match status" value="4"/>
</dbReference>
<feature type="domain" description="SAM" evidence="5">
    <location>
        <begin position="448"/>
        <end position="513"/>
    </location>
</feature>
<feature type="region of interest" description="Disordered" evidence="3">
    <location>
        <begin position="1120"/>
        <end position="1139"/>
    </location>
</feature>
<dbReference type="PROSITE" id="PS50001">
    <property type="entry name" value="SH2"/>
    <property type="match status" value="4"/>
</dbReference>
<feature type="compositionally biased region" description="Low complexity" evidence="3">
    <location>
        <begin position="857"/>
        <end position="870"/>
    </location>
</feature>
<dbReference type="GeneID" id="16072798"/>
<dbReference type="PANTHER" id="PTHR20843:SF0">
    <property type="entry name" value="PROTEIN AVEUGLE"/>
    <property type="match status" value="1"/>
</dbReference>
<organism evidence="8">
    <name type="scientific">Salpingoeca rosetta (strain ATCC 50818 / BSB-021)</name>
    <dbReference type="NCBI Taxonomy" id="946362"/>
    <lineage>
        <taxon>Eukaryota</taxon>
        <taxon>Choanoflagellata</taxon>
        <taxon>Craspedida</taxon>
        <taxon>Salpingoecidae</taxon>
        <taxon>Salpingoeca</taxon>
    </lineage>
</organism>
<feature type="domain" description="SH2" evidence="4">
    <location>
        <begin position="2207"/>
        <end position="2309"/>
    </location>
</feature>
<evidence type="ECO:0000313" key="7">
    <source>
        <dbReference type="EMBL" id="EGD75185.1"/>
    </source>
</evidence>
<feature type="region of interest" description="Disordered" evidence="3">
    <location>
        <begin position="199"/>
        <end position="245"/>
    </location>
</feature>
<dbReference type="Pfam" id="PF07647">
    <property type="entry name" value="SAM_2"/>
    <property type="match status" value="4"/>
</dbReference>
<dbReference type="RefSeq" id="XP_004992238.1">
    <property type="nucleotide sequence ID" value="XM_004992181.1"/>
</dbReference>
<feature type="domain" description="SAM" evidence="5">
    <location>
        <begin position="1719"/>
        <end position="1782"/>
    </location>
</feature>
<feature type="coiled-coil region" evidence="2">
    <location>
        <begin position="662"/>
        <end position="689"/>
    </location>
</feature>
<evidence type="ECO:0000313" key="8">
    <source>
        <dbReference type="Proteomes" id="UP000007799"/>
    </source>
</evidence>
<dbReference type="InterPro" id="IPR036860">
    <property type="entry name" value="SH2_dom_sf"/>
</dbReference>
<dbReference type="CDD" id="cd00173">
    <property type="entry name" value="SH2"/>
    <property type="match status" value="5"/>
</dbReference>
<feature type="compositionally biased region" description="Acidic residues" evidence="3">
    <location>
        <begin position="1787"/>
        <end position="1797"/>
    </location>
</feature>
<dbReference type="SUPFAM" id="SSF55550">
    <property type="entry name" value="SH2 domain"/>
    <property type="match status" value="6"/>
</dbReference>
<feature type="domain" description="SH2" evidence="4">
    <location>
        <begin position="2083"/>
        <end position="2182"/>
    </location>
</feature>
<evidence type="ECO:0000259" key="6">
    <source>
        <dbReference type="PROSITE" id="PS50106"/>
    </source>
</evidence>
<feature type="domain" description="SAM" evidence="5">
    <location>
        <begin position="1233"/>
        <end position="1277"/>
    </location>
</feature>
<gene>
    <name evidence="7" type="ORF">PTSG_06838</name>
</gene>
<keyword evidence="1" id="KW-0727">SH2 domain</keyword>
<feature type="region of interest" description="Disordered" evidence="3">
    <location>
        <begin position="839"/>
        <end position="880"/>
    </location>
</feature>
<dbReference type="InterPro" id="IPR000980">
    <property type="entry name" value="SH2"/>
</dbReference>
<dbReference type="SMART" id="SM00252">
    <property type="entry name" value="SH2"/>
    <property type="match status" value="5"/>
</dbReference>
<dbReference type="PANTHER" id="PTHR20843">
    <property type="entry name" value="STERILE ALPHA MOTIF DOMAIN CONTAINING PROTEIN 10"/>
    <property type="match status" value="1"/>
</dbReference>
<feature type="domain" description="SAM" evidence="5">
    <location>
        <begin position="346"/>
        <end position="391"/>
    </location>
</feature>
<dbReference type="EMBL" id="GL832971">
    <property type="protein sequence ID" value="EGD75185.1"/>
    <property type="molecule type" value="Genomic_DNA"/>
</dbReference>
<dbReference type="OrthoDB" id="266718at2759"/>
<dbReference type="KEGG" id="sre:PTSG_06838"/>
<feature type="domain" description="SAM" evidence="5">
    <location>
        <begin position="1628"/>
        <end position="1691"/>
    </location>
</feature>
<dbReference type="CDD" id="cd00136">
    <property type="entry name" value="PDZ_canonical"/>
    <property type="match status" value="1"/>
</dbReference>
<feature type="domain" description="SAM" evidence="5">
    <location>
        <begin position="1477"/>
        <end position="1535"/>
    </location>
</feature>
<evidence type="ECO:0000259" key="5">
    <source>
        <dbReference type="PROSITE" id="PS50105"/>
    </source>
</evidence>
<dbReference type="Pfam" id="PF00595">
    <property type="entry name" value="PDZ"/>
    <property type="match status" value="1"/>
</dbReference>
<feature type="domain" description="SAM" evidence="5">
    <location>
        <begin position="619"/>
        <end position="682"/>
    </location>
</feature>
<feature type="compositionally biased region" description="Low complexity" evidence="3">
    <location>
        <begin position="1799"/>
        <end position="1816"/>
    </location>
</feature>
<reference evidence="7" key="1">
    <citation type="submission" date="2009-08" db="EMBL/GenBank/DDBJ databases">
        <title>Annotation of Salpingoeca rosetta.</title>
        <authorList>
            <consortium name="The Broad Institute Genome Sequencing Platform"/>
            <person name="Russ C."/>
            <person name="Cuomo C."/>
            <person name="Burger G."/>
            <person name="Gray M.W."/>
            <person name="Holland P.W.H."/>
            <person name="King N."/>
            <person name="Lang F.B.F."/>
            <person name="Roger A.J."/>
            <person name="Ruiz-Trillo I."/>
            <person name="Young S.K."/>
            <person name="Zeng Q."/>
            <person name="Gargeya S."/>
            <person name="Alvarado L."/>
            <person name="Berlin A."/>
            <person name="Chapman S.B."/>
            <person name="Chen Z."/>
            <person name="Freedman E."/>
            <person name="Gellesch M."/>
            <person name="Goldberg J."/>
            <person name="Griggs A."/>
            <person name="Gujja S."/>
            <person name="Heilman E."/>
            <person name="Heiman D."/>
            <person name="Howarth C."/>
            <person name="Mehta T."/>
            <person name="Neiman D."/>
            <person name="Pearson M."/>
            <person name="Roberts A."/>
            <person name="Saif S."/>
            <person name="Shea T."/>
            <person name="Shenoy N."/>
            <person name="Sisk P."/>
            <person name="Stolte C."/>
            <person name="Sykes S."/>
            <person name="White J."/>
            <person name="Yandava C."/>
            <person name="Haas B."/>
            <person name="Nusbaum C."/>
            <person name="Birren B."/>
        </authorList>
    </citation>
    <scope>NUCLEOTIDE SEQUENCE [LARGE SCALE GENOMIC DNA]</scope>
    <source>
        <strain evidence="7">ATCC 50818</strain>
    </source>
</reference>
<accession>F2UEY5</accession>
<feature type="region of interest" description="Disordered" evidence="3">
    <location>
        <begin position="150"/>
        <end position="181"/>
    </location>
</feature>
<dbReference type="Gene3D" id="1.10.150.50">
    <property type="entry name" value="Transcription Factor, Ets-1"/>
    <property type="match status" value="12"/>
</dbReference>
<evidence type="ECO:0000259" key="4">
    <source>
        <dbReference type="PROSITE" id="PS50001"/>
    </source>
</evidence>
<dbReference type="OMA" id="HRERIYH"/>
<dbReference type="PROSITE" id="PS50105">
    <property type="entry name" value="SAM_DOMAIN"/>
    <property type="match status" value="10"/>
</dbReference>
<feature type="compositionally biased region" description="Basic and acidic residues" evidence="3">
    <location>
        <begin position="2575"/>
        <end position="2601"/>
    </location>
</feature>
<feature type="domain" description="SH2" evidence="4">
    <location>
        <begin position="40"/>
        <end position="134"/>
    </location>
</feature>
<dbReference type="SUPFAM" id="SSF47769">
    <property type="entry name" value="SAM/Pointed domain"/>
    <property type="match status" value="12"/>
</dbReference>
<dbReference type="CDD" id="cd09487">
    <property type="entry name" value="SAM_superfamily"/>
    <property type="match status" value="3"/>
</dbReference>
<dbReference type="PROSITE" id="PS50106">
    <property type="entry name" value="PDZ"/>
    <property type="match status" value="1"/>
</dbReference>
<dbReference type="SMART" id="SM00454">
    <property type="entry name" value="SAM"/>
    <property type="match status" value="12"/>
</dbReference>
<keyword evidence="2" id="KW-0175">Coiled coil</keyword>